<dbReference type="EMBL" id="WNYA01001441">
    <property type="protein sequence ID" value="KAG8545758.1"/>
    <property type="molecule type" value="Genomic_DNA"/>
</dbReference>
<name>A0AAV6ZIR4_ENGPU</name>
<accession>A0AAV6ZIR4</accession>
<evidence type="ECO:0000313" key="3">
    <source>
        <dbReference type="Proteomes" id="UP000824782"/>
    </source>
</evidence>
<reference evidence="2" key="1">
    <citation type="thesis" date="2020" institute="ProQuest LLC" country="789 East Eisenhower Parkway, Ann Arbor, MI, USA">
        <title>Comparative Genomics and Chromosome Evolution.</title>
        <authorList>
            <person name="Mudd A.B."/>
        </authorList>
    </citation>
    <scope>NUCLEOTIDE SEQUENCE</scope>
    <source>
        <strain evidence="2">237g6f4</strain>
        <tissue evidence="2">Blood</tissue>
    </source>
</reference>
<keyword evidence="1" id="KW-0812">Transmembrane</keyword>
<comment type="caution">
    <text evidence="2">The sequence shown here is derived from an EMBL/GenBank/DDBJ whole genome shotgun (WGS) entry which is preliminary data.</text>
</comment>
<keyword evidence="1" id="KW-1133">Transmembrane helix</keyword>
<protein>
    <submittedName>
        <fullName evidence="2">Uncharacterized protein</fullName>
    </submittedName>
</protein>
<gene>
    <name evidence="2" type="ORF">GDO81_020373</name>
</gene>
<proteinExistence type="predicted"/>
<dbReference type="AlphaFoldDB" id="A0AAV6ZIR4"/>
<dbReference type="Proteomes" id="UP000824782">
    <property type="component" value="Unassembled WGS sequence"/>
</dbReference>
<keyword evidence="3" id="KW-1185">Reference proteome</keyword>
<organism evidence="2 3">
    <name type="scientific">Engystomops pustulosus</name>
    <name type="common">Tungara frog</name>
    <name type="synonym">Physalaemus pustulosus</name>
    <dbReference type="NCBI Taxonomy" id="76066"/>
    <lineage>
        <taxon>Eukaryota</taxon>
        <taxon>Metazoa</taxon>
        <taxon>Chordata</taxon>
        <taxon>Craniata</taxon>
        <taxon>Vertebrata</taxon>
        <taxon>Euteleostomi</taxon>
        <taxon>Amphibia</taxon>
        <taxon>Batrachia</taxon>
        <taxon>Anura</taxon>
        <taxon>Neobatrachia</taxon>
        <taxon>Hyloidea</taxon>
        <taxon>Leptodactylidae</taxon>
        <taxon>Leiuperinae</taxon>
        <taxon>Engystomops</taxon>
    </lineage>
</organism>
<feature type="transmembrane region" description="Helical" evidence="1">
    <location>
        <begin position="43"/>
        <end position="63"/>
    </location>
</feature>
<evidence type="ECO:0000313" key="2">
    <source>
        <dbReference type="EMBL" id="KAG8545758.1"/>
    </source>
</evidence>
<sequence>MSSWRPTMRRLVKRHSSDSLATTLTPAIDSVCMDVDDTRRSRWTDLTFIFISLLLLYVILWWVRSLDYENVIT</sequence>
<keyword evidence="1" id="KW-0472">Membrane</keyword>
<evidence type="ECO:0000256" key="1">
    <source>
        <dbReference type="SAM" id="Phobius"/>
    </source>
</evidence>